<dbReference type="Pfam" id="PF07690">
    <property type="entry name" value="MFS_1"/>
    <property type="match status" value="2"/>
</dbReference>
<evidence type="ECO:0000256" key="2">
    <source>
        <dbReference type="ARBA" id="ARBA00022692"/>
    </source>
</evidence>
<dbReference type="InterPro" id="IPR036259">
    <property type="entry name" value="MFS_trans_sf"/>
</dbReference>
<feature type="transmembrane region" description="Helical" evidence="5">
    <location>
        <begin position="437"/>
        <end position="454"/>
    </location>
</feature>
<dbReference type="PROSITE" id="PS50850">
    <property type="entry name" value="MFS"/>
    <property type="match status" value="1"/>
</dbReference>
<dbReference type="GO" id="GO:0020037">
    <property type="term" value="F:heme binding"/>
    <property type="evidence" value="ECO:0007669"/>
    <property type="project" value="TreeGrafter"/>
</dbReference>
<feature type="transmembrane region" description="Helical" evidence="5">
    <location>
        <begin position="63"/>
        <end position="85"/>
    </location>
</feature>
<keyword evidence="4 5" id="KW-0472">Membrane</keyword>
<dbReference type="EMBL" id="JASPKY010000577">
    <property type="protein sequence ID" value="KAK9692559.1"/>
    <property type="molecule type" value="Genomic_DNA"/>
</dbReference>
<dbReference type="GO" id="GO:0016020">
    <property type="term" value="C:membrane"/>
    <property type="evidence" value="ECO:0007669"/>
    <property type="project" value="UniProtKB-SubCell"/>
</dbReference>
<feature type="transmembrane region" description="Helical" evidence="5">
    <location>
        <begin position="97"/>
        <end position="115"/>
    </location>
</feature>
<evidence type="ECO:0000256" key="5">
    <source>
        <dbReference type="SAM" id="Phobius"/>
    </source>
</evidence>
<name>A0AAW1ISL7_POPJA</name>
<evidence type="ECO:0000259" key="6">
    <source>
        <dbReference type="PROSITE" id="PS50850"/>
    </source>
</evidence>
<dbReference type="InterPro" id="IPR011701">
    <property type="entry name" value="MFS"/>
</dbReference>
<feature type="transmembrane region" description="Helical" evidence="5">
    <location>
        <begin position="308"/>
        <end position="328"/>
    </location>
</feature>
<comment type="caution">
    <text evidence="7">The sequence shown here is derived from an EMBL/GenBank/DDBJ whole genome shotgun (WGS) entry which is preliminary data.</text>
</comment>
<feature type="domain" description="Major facilitator superfamily (MFS) profile" evidence="6">
    <location>
        <begin position="364"/>
        <end position="573"/>
    </location>
</feature>
<feature type="transmembrane region" description="Helical" evidence="5">
    <location>
        <begin position="368"/>
        <end position="393"/>
    </location>
</feature>
<organism evidence="7 8">
    <name type="scientific">Popillia japonica</name>
    <name type="common">Japanese beetle</name>
    <dbReference type="NCBI Taxonomy" id="7064"/>
    <lineage>
        <taxon>Eukaryota</taxon>
        <taxon>Metazoa</taxon>
        <taxon>Ecdysozoa</taxon>
        <taxon>Arthropoda</taxon>
        <taxon>Hexapoda</taxon>
        <taxon>Insecta</taxon>
        <taxon>Pterygota</taxon>
        <taxon>Neoptera</taxon>
        <taxon>Endopterygota</taxon>
        <taxon>Coleoptera</taxon>
        <taxon>Polyphaga</taxon>
        <taxon>Scarabaeiformia</taxon>
        <taxon>Scarabaeidae</taxon>
        <taxon>Rutelinae</taxon>
        <taxon>Popillia</taxon>
    </lineage>
</organism>
<dbReference type="Proteomes" id="UP001458880">
    <property type="component" value="Unassembled WGS sequence"/>
</dbReference>
<feature type="transmembrane region" description="Helical" evidence="5">
    <location>
        <begin position="206"/>
        <end position="226"/>
    </location>
</feature>
<feature type="transmembrane region" description="Helical" evidence="5">
    <location>
        <begin position="31"/>
        <end position="51"/>
    </location>
</feature>
<feature type="transmembrane region" description="Helical" evidence="5">
    <location>
        <begin position="124"/>
        <end position="145"/>
    </location>
</feature>
<dbReference type="GO" id="GO:0015232">
    <property type="term" value="F:heme transmembrane transporter activity"/>
    <property type="evidence" value="ECO:0007669"/>
    <property type="project" value="TreeGrafter"/>
</dbReference>
<comment type="subcellular location">
    <subcellularLocation>
        <location evidence="1">Membrane</location>
        <topology evidence="1">Multi-pass membrane protein</topology>
    </subcellularLocation>
</comment>
<feature type="transmembrane region" description="Helical" evidence="5">
    <location>
        <begin position="460"/>
        <end position="479"/>
    </location>
</feature>
<dbReference type="AlphaFoldDB" id="A0AAW1ISL7"/>
<feature type="transmembrane region" description="Helical" evidence="5">
    <location>
        <begin position="232"/>
        <end position="255"/>
    </location>
</feature>
<dbReference type="Gene3D" id="1.20.1250.20">
    <property type="entry name" value="MFS general substrate transporter like domains"/>
    <property type="match status" value="2"/>
</dbReference>
<evidence type="ECO:0000256" key="3">
    <source>
        <dbReference type="ARBA" id="ARBA00022989"/>
    </source>
</evidence>
<keyword evidence="8" id="KW-1185">Reference proteome</keyword>
<gene>
    <name evidence="7" type="ORF">QE152_g35087</name>
</gene>
<feature type="transmembrane region" description="Helical" evidence="5">
    <location>
        <begin position="405"/>
        <end position="425"/>
    </location>
</feature>
<evidence type="ECO:0000313" key="8">
    <source>
        <dbReference type="Proteomes" id="UP001458880"/>
    </source>
</evidence>
<proteinExistence type="predicted"/>
<dbReference type="InterPro" id="IPR049680">
    <property type="entry name" value="FLVCR1-2_SLC49-like"/>
</dbReference>
<dbReference type="PANTHER" id="PTHR10924:SF4">
    <property type="entry name" value="GH15861P"/>
    <property type="match status" value="1"/>
</dbReference>
<protein>
    <submittedName>
        <fullName evidence="7">Major Facilitator Superfamily</fullName>
    </submittedName>
</protein>
<feature type="transmembrane region" description="Helical" evidence="5">
    <location>
        <begin position="499"/>
        <end position="519"/>
    </location>
</feature>
<evidence type="ECO:0000256" key="1">
    <source>
        <dbReference type="ARBA" id="ARBA00004141"/>
    </source>
</evidence>
<dbReference type="SUPFAM" id="SSF103473">
    <property type="entry name" value="MFS general substrate transporter"/>
    <property type="match status" value="2"/>
</dbReference>
<evidence type="ECO:0000313" key="7">
    <source>
        <dbReference type="EMBL" id="KAK9692559.1"/>
    </source>
</evidence>
<keyword evidence="2 5" id="KW-0812">Transmembrane</keyword>
<feature type="transmembrane region" description="Helical" evidence="5">
    <location>
        <begin position="525"/>
        <end position="550"/>
    </location>
</feature>
<keyword evidence="3 5" id="KW-1133">Transmembrane helix</keyword>
<reference evidence="7 8" key="1">
    <citation type="journal article" date="2024" name="BMC Genomics">
        <title>De novo assembly and annotation of Popillia japonica's genome with initial clues to its potential as an invasive pest.</title>
        <authorList>
            <person name="Cucini C."/>
            <person name="Boschi S."/>
            <person name="Funari R."/>
            <person name="Cardaioli E."/>
            <person name="Iannotti N."/>
            <person name="Marturano G."/>
            <person name="Paoli F."/>
            <person name="Bruttini M."/>
            <person name="Carapelli A."/>
            <person name="Frati F."/>
            <person name="Nardi F."/>
        </authorList>
    </citation>
    <scope>NUCLEOTIDE SEQUENCE [LARGE SCALE GENOMIC DNA]</scope>
    <source>
        <strain evidence="7">DMR45628</strain>
    </source>
</reference>
<accession>A0AAW1ISL7</accession>
<feature type="transmembrane region" description="Helical" evidence="5">
    <location>
        <begin position="267"/>
        <end position="288"/>
    </location>
</feature>
<dbReference type="InterPro" id="IPR020846">
    <property type="entry name" value="MFS_dom"/>
</dbReference>
<feature type="transmembrane region" description="Helical" evidence="5">
    <location>
        <begin position="165"/>
        <end position="185"/>
    </location>
</feature>
<dbReference type="PANTHER" id="PTHR10924">
    <property type="entry name" value="MAJOR FACILITATOR SUPERFAMILY PROTEIN-RELATED"/>
    <property type="match status" value="1"/>
</dbReference>
<dbReference type="GO" id="GO:0097037">
    <property type="term" value="P:heme export"/>
    <property type="evidence" value="ECO:0007669"/>
    <property type="project" value="TreeGrafter"/>
</dbReference>
<evidence type="ECO:0000256" key="4">
    <source>
        <dbReference type="ARBA" id="ARBA00023136"/>
    </source>
</evidence>
<sequence length="573" mass="62896">MTVESVALNQKDPVKPEEVEEQLGEIKLYKIRWLIITIFVLYAAVSSLQWVQYSIIANIIVKYYGVSFVAVDWTSMISMITYPPLLLPASYMLDRVGLRYCALIGVSGTAIGTWIKMFSAQPHLFYLGFIGQTTVFVSQLFILSLPPKVASVWFGPNEVSTACSLGVFGTQLGTALSFMVSPLVVRNHDNIEDIGRDLSYLFYGGLRYCALIGVSGTAIGTWIKMFSAQPHLFYLGFIGQTTVFVSQLFILSLPPKVASVWFGPNEVSTACSLGVFGTQLGTALSFMVSPLVVRNHDNIEDIGRDLSYLFYGVGAVITPVVILVFIFFKAEPPLPPSVAQAKLRLNKSQFTNTEFLNSYKSLLTNKPFLVLTFAYGINIGVFASVGTMLNQIISSYFVNAEKDAGTIGLLQVVIGCLGIVFFGIILDKTKRYKEVNILLYVMTISGIGAFMAALETHNIVLVYITGCCLGFFQNAYYAAGLEFGVELSFPQPESSSSGILISMSQIFGVIYTLLFGKIIATLGTFWALGMMVVSLGIGTIITVFIPNILLRQEALQLSGEDKAFLPKNKNRKH</sequence>